<evidence type="ECO:0008006" key="16">
    <source>
        <dbReference type="Google" id="ProtNLM"/>
    </source>
</evidence>
<dbReference type="SMART" id="SM00487">
    <property type="entry name" value="DEXDc"/>
    <property type="match status" value="1"/>
</dbReference>
<dbReference type="PROSITE" id="PS00518">
    <property type="entry name" value="ZF_RING_1"/>
    <property type="match status" value="1"/>
</dbReference>
<dbReference type="InterPro" id="IPR001650">
    <property type="entry name" value="Helicase_C-like"/>
</dbReference>
<dbReference type="Gene3D" id="3.40.50.300">
    <property type="entry name" value="P-loop containing nucleotide triphosphate hydrolases"/>
    <property type="match status" value="2"/>
</dbReference>
<evidence type="ECO:0000313" key="14">
    <source>
        <dbReference type="EMBL" id="KAF5312978.1"/>
    </source>
</evidence>
<evidence type="ECO:0000256" key="7">
    <source>
        <dbReference type="ARBA" id="ARBA00022833"/>
    </source>
</evidence>
<dbReference type="SMART" id="SM00490">
    <property type="entry name" value="HELICc"/>
    <property type="match status" value="1"/>
</dbReference>
<evidence type="ECO:0000259" key="11">
    <source>
        <dbReference type="PROSITE" id="PS50089"/>
    </source>
</evidence>
<dbReference type="SMART" id="SM00184">
    <property type="entry name" value="RING"/>
    <property type="match status" value="1"/>
</dbReference>
<dbReference type="GO" id="GO:0008270">
    <property type="term" value="F:zinc ion binding"/>
    <property type="evidence" value="ECO:0007669"/>
    <property type="project" value="UniProtKB-KW"/>
</dbReference>
<keyword evidence="7" id="KW-0862">Zinc</keyword>
<dbReference type="PROSITE" id="PS51192">
    <property type="entry name" value="HELICASE_ATP_BIND_1"/>
    <property type="match status" value="1"/>
</dbReference>
<feature type="chain" id="PRO_5034432058" description="DNA repair protein RAD5" evidence="10">
    <location>
        <begin position="19"/>
        <end position="628"/>
    </location>
</feature>
<dbReference type="PANTHER" id="PTHR45626">
    <property type="entry name" value="TRANSCRIPTION TERMINATION FACTOR 2-RELATED"/>
    <property type="match status" value="1"/>
</dbReference>
<dbReference type="InterPro" id="IPR050628">
    <property type="entry name" value="SNF2_RAD54_helicase_TF"/>
</dbReference>
<evidence type="ECO:0000256" key="10">
    <source>
        <dbReference type="SAM" id="SignalP"/>
    </source>
</evidence>
<dbReference type="SUPFAM" id="SSF52540">
    <property type="entry name" value="P-loop containing nucleoside triphosphate hydrolases"/>
    <property type="match status" value="2"/>
</dbReference>
<comment type="caution">
    <text evidence="14">The sequence shown here is derived from an EMBL/GenBank/DDBJ whole genome shotgun (WGS) entry which is preliminary data.</text>
</comment>
<dbReference type="EMBL" id="JAACJJ010000056">
    <property type="protein sequence ID" value="KAF5312978.1"/>
    <property type="molecule type" value="Genomic_DNA"/>
</dbReference>
<dbReference type="GO" id="GO:0004386">
    <property type="term" value="F:helicase activity"/>
    <property type="evidence" value="ECO:0007669"/>
    <property type="project" value="UniProtKB-KW"/>
</dbReference>
<evidence type="ECO:0000256" key="9">
    <source>
        <dbReference type="PROSITE-ProRule" id="PRU00175"/>
    </source>
</evidence>
<evidence type="ECO:0000259" key="12">
    <source>
        <dbReference type="PROSITE" id="PS51192"/>
    </source>
</evidence>
<evidence type="ECO:0000256" key="2">
    <source>
        <dbReference type="ARBA" id="ARBA00022723"/>
    </source>
</evidence>
<dbReference type="GO" id="GO:0005524">
    <property type="term" value="F:ATP binding"/>
    <property type="evidence" value="ECO:0007669"/>
    <property type="project" value="UniProtKB-KW"/>
</dbReference>
<evidence type="ECO:0000313" key="15">
    <source>
        <dbReference type="Proteomes" id="UP000567179"/>
    </source>
</evidence>
<dbReference type="InterPro" id="IPR038718">
    <property type="entry name" value="SNF2-like_sf"/>
</dbReference>
<keyword evidence="2" id="KW-0479">Metal-binding</keyword>
<dbReference type="InterPro" id="IPR013083">
    <property type="entry name" value="Znf_RING/FYVE/PHD"/>
</dbReference>
<feature type="domain" description="Helicase ATP-binding" evidence="12">
    <location>
        <begin position="1"/>
        <end position="198"/>
    </location>
</feature>
<evidence type="ECO:0000259" key="13">
    <source>
        <dbReference type="PROSITE" id="PS51194"/>
    </source>
</evidence>
<keyword evidence="4 9" id="KW-0863">Zinc-finger</keyword>
<dbReference type="Gene3D" id="3.40.50.10810">
    <property type="entry name" value="Tandem AAA-ATPase domain"/>
    <property type="match status" value="1"/>
</dbReference>
<dbReference type="Pfam" id="PF00271">
    <property type="entry name" value="Helicase_C"/>
    <property type="match status" value="1"/>
</dbReference>
<dbReference type="InterPro" id="IPR000330">
    <property type="entry name" value="SNF2_N"/>
</dbReference>
<comment type="similarity">
    <text evidence="1">Belongs to the SNF2/RAD54 helicase family.</text>
</comment>
<evidence type="ECO:0000256" key="4">
    <source>
        <dbReference type="ARBA" id="ARBA00022771"/>
    </source>
</evidence>
<feature type="domain" description="Helicase C-terminal" evidence="13">
    <location>
        <begin position="457"/>
        <end position="622"/>
    </location>
</feature>
<organism evidence="14 15">
    <name type="scientific">Psilocybe cf. subviscida</name>
    <dbReference type="NCBI Taxonomy" id="2480587"/>
    <lineage>
        <taxon>Eukaryota</taxon>
        <taxon>Fungi</taxon>
        <taxon>Dikarya</taxon>
        <taxon>Basidiomycota</taxon>
        <taxon>Agaricomycotina</taxon>
        <taxon>Agaricomycetes</taxon>
        <taxon>Agaricomycetidae</taxon>
        <taxon>Agaricales</taxon>
        <taxon>Agaricineae</taxon>
        <taxon>Strophariaceae</taxon>
        <taxon>Psilocybe</taxon>
    </lineage>
</organism>
<dbReference type="InterPro" id="IPR001841">
    <property type="entry name" value="Znf_RING"/>
</dbReference>
<dbReference type="GO" id="GO:0008094">
    <property type="term" value="F:ATP-dependent activity, acting on DNA"/>
    <property type="evidence" value="ECO:0007669"/>
    <property type="project" value="TreeGrafter"/>
</dbReference>
<keyword evidence="10" id="KW-0732">Signal</keyword>
<evidence type="ECO:0000256" key="1">
    <source>
        <dbReference type="ARBA" id="ARBA00007025"/>
    </source>
</evidence>
<protein>
    <recommendedName>
        <fullName evidence="16">DNA repair protein RAD5</fullName>
    </recommendedName>
</protein>
<gene>
    <name evidence="14" type="ORF">D9619_002771</name>
</gene>
<dbReference type="CDD" id="cd18008">
    <property type="entry name" value="DEXDc_SHPRH-like"/>
    <property type="match status" value="1"/>
</dbReference>
<evidence type="ECO:0000256" key="5">
    <source>
        <dbReference type="ARBA" id="ARBA00022801"/>
    </source>
</evidence>
<dbReference type="GO" id="GO:0005634">
    <property type="term" value="C:nucleus"/>
    <property type="evidence" value="ECO:0007669"/>
    <property type="project" value="TreeGrafter"/>
</dbReference>
<evidence type="ECO:0000256" key="8">
    <source>
        <dbReference type="ARBA" id="ARBA00022840"/>
    </source>
</evidence>
<dbReference type="CDD" id="cd18793">
    <property type="entry name" value="SF2_C_SNF"/>
    <property type="match status" value="1"/>
</dbReference>
<dbReference type="GO" id="GO:0016787">
    <property type="term" value="F:hydrolase activity"/>
    <property type="evidence" value="ECO:0007669"/>
    <property type="project" value="UniProtKB-KW"/>
</dbReference>
<dbReference type="Pfam" id="PF00176">
    <property type="entry name" value="SNF2-rel_dom"/>
    <property type="match status" value="1"/>
</dbReference>
<dbReference type="SUPFAM" id="SSF57850">
    <property type="entry name" value="RING/U-box"/>
    <property type="match status" value="1"/>
</dbReference>
<accession>A0A8H5AXZ6</accession>
<sequence length="628" mass="70846">MGMGKTIMLSALIQTSLPAGEVEDEESDGPVKMKQLKLNSAFRAVDQRKPKTSKPPSATLIVAPTSLLNQWAEELERSSKPGTLTIFIWHGTNRLDLEGLIEEDEDEEDKTLKIVITSYGVLASEHAKMDRSSTKPLIFEITWLRVILDEAHACKSRISKTAKAVYALSAQRRWAVTGTPIVNRLEDLYSLIKFLDFKPWSEFSFFRSFITLPFLAHDPKAIEIVQVILESILLRREKNMTDKEGKKIVDLPPKEVVVEELEFTPLERKFYDSIYHSAKRNFEQLDAKGLVSRNYTHILAMLMKLRRAVLHPNLVLTEDDERALSPEKDSTVDVNDLVKRFAESSPGGSSNTFAEQFLANLNDNDNADCPICFGEMEVPMIIPKCMHQFCKDCIVSHIGICENRKQEPTCPTCSVGPVKSTDLMEIVKKGRTSAPSASQQSEPGVTLRRNDFKSSTKLDALINNLGRLRDQDPCFRAVVFSQFTSFLDLIQMALNREKYDSYRFDGTMDMKKKAAAISEFKSSSRKPKVLVVSLKAGGVGLNLTTANHVFMMDCWWNAATENQAIDRVHRIGQDRTVYVKHFIIAKTIENRILQIQKRKAAIVNEAFRGSGKADPESIQNLKIMFGDD</sequence>
<dbReference type="PROSITE" id="PS51194">
    <property type="entry name" value="HELICASE_CTER"/>
    <property type="match status" value="1"/>
</dbReference>
<dbReference type="Proteomes" id="UP000567179">
    <property type="component" value="Unassembled WGS sequence"/>
</dbReference>
<keyword evidence="3" id="KW-0547">Nucleotide-binding</keyword>
<dbReference type="InterPro" id="IPR017907">
    <property type="entry name" value="Znf_RING_CS"/>
</dbReference>
<dbReference type="GO" id="GO:0006281">
    <property type="term" value="P:DNA repair"/>
    <property type="evidence" value="ECO:0007669"/>
    <property type="project" value="TreeGrafter"/>
</dbReference>
<dbReference type="InterPro" id="IPR014001">
    <property type="entry name" value="Helicase_ATP-bd"/>
</dbReference>
<dbReference type="PROSITE" id="PS50089">
    <property type="entry name" value="ZF_RING_2"/>
    <property type="match status" value="1"/>
</dbReference>
<dbReference type="Pfam" id="PF00097">
    <property type="entry name" value="zf-C3HC4"/>
    <property type="match status" value="1"/>
</dbReference>
<feature type="domain" description="RING-type" evidence="11">
    <location>
        <begin position="369"/>
        <end position="414"/>
    </location>
</feature>
<dbReference type="InterPro" id="IPR049730">
    <property type="entry name" value="SNF2/RAD54-like_C"/>
</dbReference>
<dbReference type="Gene3D" id="3.30.40.10">
    <property type="entry name" value="Zinc/RING finger domain, C3HC4 (zinc finger)"/>
    <property type="match status" value="1"/>
</dbReference>
<name>A0A8H5AXZ6_9AGAR</name>
<dbReference type="AlphaFoldDB" id="A0A8H5AXZ6"/>
<proteinExistence type="inferred from homology"/>
<keyword evidence="6" id="KW-0347">Helicase</keyword>
<dbReference type="OrthoDB" id="448448at2759"/>
<dbReference type="InterPro" id="IPR018957">
    <property type="entry name" value="Znf_C3HC4_RING-type"/>
</dbReference>
<feature type="signal peptide" evidence="10">
    <location>
        <begin position="1"/>
        <end position="18"/>
    </location>
</feature>
<keyword evidence="15" id="KW-1185">Reference proteome</keyword>
<dbReference type="PANTHER" id="PTHR45626:SF22">
    <property type="entry name" value="DNA REPAIR PROTEIN RAD5"/>
    <property type="match status" value="1"/>
</dbReference>
<evidence type="ECO:0000256" key="6">
    <source>
        <dbReference type="ARBA" id="ARBA00022806"/>
    </source>
</evidence>
<dbReference type="InterPro" id="IPR027417">
    <property type="entry name" value="P-loop_NTPase"/>
</dbReference>
<reference evidence="14 15" key="1">
    <citation type="journal article" date="2020" name="ISME J.">
        <title>Uncovering the hidden diversity of litter-decomposition mechanisms in mushroom-forming fungi.</title>
        <authorList>
            <person name="Floudas D."/>
            <person name="Bentzer J."/>
            <person name="Ahren D."/>
            <person name="Johansson T."/>
            <person name="Persson P."/>
            <person name="Tunlid A."/>
        </authorList>
    </citation>
    <scope>NUCLEOTIDE SEQUENCE [LARGE SCALE GENOMIC DNA]</scope>
    <source>
        <strain evidence="14 15">CBS 101986</strain>
    </source>
</reference>
<evidence type="ECO:0000256" key="3">
    <source>
        <dbReference type="ARBA" id="ARBA00022741"/>
    </source>
</evidence>
<keyword evidence="5" id="KW-0378">Hydrolase</keyword>
<keyword evidence="8" id="KW-0067">ATP-binding</keyword>